<feature type="compositionally biased region" description="Basic and acidic residues" evidence="4">
    <location>
        <begin position="727"/>
        <end position="736"/>
    </location>
</feature>
<dbReference type="GO" id="GO:0016887">
    <property type="term" value="F:ATP hydrolysis activity"/>
    <property type="evidence" value="ECO:0007669"/>
    <property type="project" value="InterPro"/>
</dbReference>
<dbReference type="Pfam" id="PF00004">
    <property type="entry name" value="AAA"/>
    <property type="match status" value="2"/>
</dbReference>
<keyword evidence="1" id="KW-0547">Nucleotide-binding</keyword>
<dbReference type="RefSeq" id="XP_033679102.1">
    <property type="nucleotide sequence ID" value="XM_033836519.1"/>
</dbReference>
<keyword evidence="3" id="KW-0175">Coiled coil</keyword>
<dbReference type="GeneID" id="54589849"/>
<dbReference type="SMART" id="SM00382">
    <property type="entry name" value="AAA"/>
    <property type="match status" value="2"/>
</dbReference>
<gene>
    <name evidence="6" type="ORF">BU26DRAFT_93676</name>
</gene>
<dbReference type="InterPro" id="IPR041569">
    <property type="entry name" value="AAA_lid_3"/>
</dbReference>
<keyword evidence="7" id="KW-1185">Reference proteome</keyword>
<dbReference type="Pfam" id="PF17862">
    <property type="entry name" value="AAA_lid_3"/>
    <property type="match status" value="1"/>
</dbReference>
<keyword evidence="6" id="KW-0132">Cell division</keyword>
<dbReference type="InterPro" id="IPR003593">
    <property type="entry name" value="AAA+_ATPase"/>
</dbReference>
<dbReference type="FunFam" id="3.40.50.300:FF:002219">
    <property type="entry name" value="Transitional endoplasmic reticulum ATPase"/>
    <property type="match status" value="1"/>
</dbReference>
<evidence type="ECO:0000256" key="4">
    <source>
        <dbReference type="SAM" id="MobiDB-lite"/>
    </source>
</evidence>
<dbReference type="InterPro" id="IPR003959">
    <property type="entry name" value="ATPase_AAA_core"/>
</dbReference>
<dbReference type="PROSITE" id="PS00674">
    <property type="entry name" value="AAA"/>
    <property type="match status" value="1"/>
</dbReference>
<protein>
    <submittedName>
        <fullName evidence="6">Cell division cycle protein 48</fullName>
    </submittedName>
</protein>
<evidence type="ECO:0000256" key="3">
    <source>
        <dbReference type="SAM" id="Coils"/>
    </source>
</evidence>
<organism evidence="6 7">
    <name type="scientific">Trematosphaeria pertusa</name>
    <dbReference type="NCBI Taxonomy" id="390896"/>
    <lineage>
        <taxon>Eukaryota</taxon>
        <taxon>Fungi</taxon>
        <taxon>Dikarya</taxon>
        <taxon>Ascomycota</taxon>
        <taxon>Pezizomycotina</taxon>
        <taxon>Dothideomycetes</taxon>
        <taxon>Pleosporomycetidae</taxon>
        <taxon>Pleosporales</taxon>
        <taxon>Massarineae</taxon>
        <taxon>Trematosphaeriaceae</taxon>
        <taxon>Trematosphaeria</taxon>
    </lineage>
</organism>
<keyword evidence="2" id="KW-0067">ATP-binding</keyword>
<sequence length="745" mass="83186">MTAATAFALRPLERGSSNNGLEGAFRVHLSAKELKNLGLVNGDLIRMNTAKGFHGFAVAWLATQTNPGNKPIAKTTDLLREKYGLALTDAVFIENANECYKAIRTVKVNFTKPSDVPSNFSTEELAYRVKSALEDLDLIFPGYTFEVQLKGPRPRQRMPKFRLTIDEVEPHPEDAHAFYFDIVSSQVAVLNTARDVDLQAQSNLALQIKSHGIGGMSDHINTINGCLTFMSEVIPHRSNMRLIGPTTFLVHGPEGCGKTLLLERLSDCPWRRVFRLDPDWLTSNRKAQAEAMSDEIFCKAREHQPSLILIDRLDKFLQKAETLVSRLELELKRLQGTQVVVAATARSVYDIDASLRTPWTLKTELEIFPPNVRQREDMLRQIIGPDQQNSTVRFSSLAERSHGFVGRDIDKLCWLAADHHAKQVFESLAAEQKSSLDDVLPSLNLVTQEDFDAVLHQVQPTVLKDSILEVPKIRWTDIAGVDHVRKLLETITVRPYKYPDLDLKFGGRQSRKSVLLYGPPGCAKTLIAQAVATESNQNFLAVKGSELIKMYVGESERAIRDVFRRARAAKPCIIFFDEIDSIGKSRERSQDSGLNVVTTLLNEMDGIEALKEVFIIGATNRPDILDSALTRAGRFDAHIHIGLPNEEARRQICEIHTRNAPLAADVDLSILASRTEGSSGADIKGLCAVAIEKAKEDYQLSPESQPEIRWCHFEQALAEHVPNTSPEEARRYEGWRPGKSLSAAD</sequence>
<evidence type="ECO:0000256" key="2">
    <source>
        <dbReference type="ARBA" id="ARBA00022840"/>
    </source>
</evidence>
<dbReference type="OrthoDB" id="27435at2759"/>
<proteinExistence type="predicted"/>
<keyword evidence="6" id="KW-0131">Cell cycle</keyword>
<evidence type="ECO:0000256" key="1">
    <source>
        <dbReference type="ARBA" id="ARBA00022741"/>
    </source>
</evidence>
<evidence type="ECO:0000313" key="7">
    <source>
        <dbReference type="Proteomes" id="UP000800094"/>
    </source>
</evidence>
<dbReference type="InterPro" id="IPR027417">
    <property type="entry name" value="P-loop_NTPase"/>
</dbReference>
<evidence type="ECO:0000259" key="5">
    <source>
        <dbReference type="SMART" id="SM00382"/>
    </source>
</evidence>
<feature type="coiled-coil region" evidence="3">
    <location>
        <begin position="310"/>
        <end position="337"/>
    </location>
</feature>
<feature type="region of interest" description="Disordered" evidence="4">
    <location>
        <begin position="721"/>
        <end position="745"/>
    </location>
</feature>
<dbReference type="InterPro" id="IPR003960">
    <property type="entry name" value="ATPase_AAA_CS"/>
</dbReference>
<dbReference type="PANTHER" id="PTHR23077:SF27">
    <property type="entry name" value="ATPASE FAMILY GENE 2 PROTEIN HOMOLOG A"/>
    <property type="match status" value="1"/>
</dbReference>
<feature type="domain" description="AAA+ ATPase" evidence="5">
    <location>
        <begin position="510"/>
        <end position="645"/>
    </location>
</feature>
<dbReference type="InterPro" id="IPR050168">
    <property type="entry name" value="AAA_ATPase_domain"/>
</dbReference>
<dbReference type="GO" id="GO:0005524">
    <property type="term" value="F:ATP binding"/>
    <property type="evidence" value="ECO:0007669"/>
    <property type="project" value="UniProtKB-KW"/>
</dbReference>
<dbReference type="Proteomes" id="UP000800094">
    <property type="component" value="Unassembled WGS sequence"/>
</dbReference>
<feature type="domain" description="AAA+ ATPase" evidence="5">
    <location>
        <begin position="244"/>
        <end position="371"/>
    </location>
</feature>
<dbReference type="GO" id="GO:0005737">
    <property type="term" value="C:cytoplasm"/>
    <property type="evidence" value="ECO:0007669"/>
    <property type="project" value="TreeGrafter"/>
</dbReference>
<dbReference type="AlphaFoldDB" id="A0A6A6I281"/>
<dbReference type="EMBL" id="ML987203">
    <property type="protein sequence ID" value="KAF2244098.1"/>
    <property type="molecule type" value="Genomic_DNA"/>
</dbReference>
<dbReference type="PANTHER" id="PTHR23077">
    <property type="entry name" value="AAA-FAMILY ATPASE"/>
    <property type="match status" value="1"/>
</dbReference>
<reference evidence="6" key="1">
    <citation type="journal article" date="2020" name="Stud. Mycol.">
        <title>101 Dothideomycetes genomes: a test case for predicting lifestyles and emergence of pathogens.</title>
        <authorList>
            <person name="Haridas S."/>
            <person name="Albert R."/>
            <person name="Binder M."/>
            <person name="Bloem J."/>
            <person name="Labutti K."/>
            <person name="Salamov A."/>
            <person name="Andreopoulos B."/>
            <person name="Baker S."/>
            <person name="Barry K."/>
            <person name="Bills G."/>
            <person name="Bluhm B."/>
            <person name="Cannon C."/>
            <person name="Castanera R."/>
            <person name="Culley D."/>
            <person name="Daum C."/>
            <person name="Ezra D."/>
            <person name="Gonzalez J."/>
            <person name="Henrissat B."/>
            <person name="Kuo A."/>
            <person name="Liang C."/>
            <person name="Lipzen A."/>
            <person name="Lutzoni F."/>
            <person name="Magnuson J."/>
            <person name="Mondo S."/>
            <person name="Nolan M."/>
            <person name="Ohm R."/>
            <person name="Pangilinan J."/>
            <person name="Park H.-J."/>
            <person name="Ramirez L."/>
            <person name="Alfaro M."/>
            <person name="Sun H."/>
            <person name="Tritt A."/>
            <person name="Yoshinaga Y."/>
            <person name="Zwiers L.-H."/>
            <person name="Turgeon B."/>
            <person name="Goodwin S."/>
            <person name="Spatafora J."/>
            <person name="Crous P."/>
            <person name="Grigoriev I."/>
        </authorList>
    </citation>
    <scope>NUCLEOTIDE SEQUENCE</scope>
    <source>
        <strain evidence="6">CBS 122368</strain>
    </source>
</reference>
<name>A0A6A6I281_9PLEO</name>
<accession>A0A6A6I281</accession>
<dbReference type="SUPFAM" id="SSF52540">
    <property type="entry name" value="P-loop containing nucleoside triphosphate hydrolases"/>
    <property type="match status" value="2"/>
</dbReference>
<dbReference type="Gene3D" id="1.10.8.60">
    <property type="match status" value="2"/>
</dbReference>
<dbReference type="Gene3D" id="3.40.50.300">
    <property type="entry name" value="P-loop containing nucleotide triphosphate hydrolases"/>
    <property type="match status" value="2"/>
</dbReference>
<evidence type="ECO:0000313" key="6">
    <source>
        <dbReference type="EMBL" id="KAF2244098.1"/>
    </source>
</evidence>
<dbReference type="GO" id="GO:0051301">
    <property type="term" value="P:cell division"/>
    <property type="evidence" value="ECO:0007669"/>
    <property type="project" value="UniProtKB-KW"/>
</dbReference>